<comment type="subcellular location">
    <subcellularLocation>
        <location evidence="1">Membrane</location>
        <topology evidence="1">Multi-pass membrane protein</topology>
    </subcellularLocation>
</comment>
<keyword evidence="4" id="KW-0297">G-protein coupled receptor</keyword>
<keyword evidence="2 8" id="KW-0812">Transmembrane</keyword>
<keyword evidence="6" id="KW-0675">Receptor</keyword>
<evidence type="ECO:0000256" key="4">
    <source>
        <dbReference type="ARBA" id="ARBA00023040"/>
    </source>
</evidence>
<keyword evidence="12" id="KW-1185">Reference proteome</keyword>
<accession>A0A814Z8N3</accession>
<dbReference type="PANTHER" id="PTHR24243:SF208">
    <property type="entry name" value="PYROKININ-1 RECEPTOR"/>
    <property type="match status" value="1"/>
</dbReference>
<feature type="transmembrane region" description="Helical" evidence="8">
    <location>
        <begin position="52"/>
        <end position="80"/>
    </location>
</feature>
<protein>
    <recommendedName>
        <fullName evidence="9">G-protein coupled receptors family 1 profile domain-containing protein</fullName>
    </recommendedName>
</protein>
<dbReference type="EMBL" id="CAJNOJ010000423">
    <property type="protein sequence ID" value="CAF1443067.1"/>
    <property type="molecule type" value="Genomic_DNA"/>
</dbReference>
<proteinExistence type="predicted"/>
<comment type="caution">
    <text evidence="10">The sequence shown here is derived from an EMBL/GenBank/DDBJ whole genome shotgun (WGS) entry which is preliminary data.</text>
</comment>
<keyword evidence="5 8" id="KW-0472">Membrane</keyword>
<evidence type="ECO:0000256" key="2">
    <source>
        <dbReference type="ARBA" id="ARBA00022692"/>
    </source>
</evidence>
<sequence length="296" mass="33835">MSHVFIASLYYARKQIGLYFGIPVFIVSVVGEFFSIVVLLSLKTFRQNSCGFYLLTMSIFNLIRLSLSTVFIIISLSFGIDYSVSMFFFCQLRNLIATTCNTGSISCLCMAVIDQYFATCSRPRWQQWSNIKVAHRMIAIITLIWTLHSIPYFILFDKVSPTNTAVCVPTNSIFLQYHTFGYFLTYNSVLPLIAIVFSLMAFVNVRQVAVYVCTYVEYSVVSAISAINTDRDPVYLAKMNLANAVTLIVSVYSNGSSFYTYVCVSQRFRRQFLYVLYRMYVVRCYNNQVTPSNTEA</sequence>
<dbReference type="Gene3D" id="1.20.1070.10">
    <property type="entry name" value="Rhodopsin 7-helix transmembrane proteins"/>
    <property type="match status" value="1"/>
</dbReference>
<dbReference type="AlphaFoldDB" id="A0A814Z8N3"/>
<dbReference type="InterPro" id="IPR017452">
    <property type="entry name" value="GPCR_Rhodpsn_7TM"/>
</dbReference>
<evidence type="ECO:0000313" key="11">
    <source>
        <dbReference type="EMBL" id="CAF1443067.1"/>
    </source>
</evidence>
<evidence type="ECO:0000256" key="6">
    <source>
        <dbReference type="ARBA" id="ARBA00023170"/>
    </source>
</evidence>
<dbReference type="OrthoDB" id="10365844at2759"/>
<feature type="transmembrane region" description="Helical" evidence="8">
    <location>
        <begin position="133"/>
        <end position="154"/>
    </location>
</feature>
<feature type="transmembrane region" description="Helical" evidence="8">
    <location>
        <begin position="180"/>
        <end position="201"/>
    </location>
</feature>
<keyword evidence="7" id="KW-0807">Transducer</keyword>
<feature type="transmembrane region" description="Helical" evidence="8">
    <location>
        <begin position="16"/>
        <end position="40"/>
    </location>
</feature>
<dbReference type="GO" id="GO:0004930">
    <property type="term" value="F:G protein-coupled receptor activity"/>
    <property type="evidence" value="ECO:0007669"/>
    <property type="project" value="UniProtKB-KW"/>
</dbReference>
<gene>
    <name evidence="11" type="ORF">EDS130_LOCUS39013</name>
    <name evidence="10" type="ORF">XAT740_LOCUS25777</name>
</gene>
<feature type="transmembrane region" description="Helical" evidence="8">
    <location>
        <begin position="208"/>
        <end position="229"/>
    </location>
</feature>
<organism evidence="10 12">
    <name type="scientific">Adineta ricciae</name>
    <name type="common">Rotifer</name>
    <dbReference type="NCBI Taxonomy" id="249248"/>
    <lineage>
        <taxon>Eukaryota</taxon>
        <taxon>Metazoa</taxon>
        <taxon>Spiralia</taxon>
        <taxon>Gnathifera</taxon>
        <taxon>Rotifera</taxon>
        <taxon>Eurotatoria</taxon>
        <taxon>Bdelloidea</taxon>
        <taxon>Adinetida</taxon>
        <taxon>Adinetidae</taxon>
        <taxon>Adineta</taxon>
    </lineage>
</organism>
<name>A0A814Z8N3_ADIRI</name>
<dbReference type="GO" id="GO:0016020">
    <property type="term" value="C:membrane"/>
    <property type="evidence" value="ECO:0007669"/>
    <property type="project" value="UniProtKB-SubCell"/>
</dbReference>
<dbReference type="PROSITE" id="PS50262">
    <property type="entry name" value="G_PROTEIN_RECEP_F1_2"/>
    <property type="match status" value="1"/>
</dbReference>
<feature type="transmembrane region" description="Helical" evidence="8">
    <location>
        <begin position="241"/>
        <end position="264"/>
    </location>
</feature>
<dbReference type="Proteomes" id="UP000663828">
    <property type="component" value="Unassembled WGS sequence"/>
</dbReference>
<evidence type="ECO:0000256" key="8">
    <source>
        <dbReference type="SAM" id="Phobius"/>
    </source>
</evidence>
<keyword evidence="3 8" id="KW-1133">Transmembrane helix</keyword>
<evidence type="ECO:0000256" key="7">
    <source>
        <dbReference type="ARBA" id="ARBA00023224"/>
    </source>
</evidence>
<evidence type="ECO:0000256" key="1">
    <source>
        <dbReference type="ARBA" id="ARBA00004141"/>
    </source>
</evidence>
<reference evidence="10" key="1">
    <citation type="submission" date="2021-02" db="EMBL/GenBank/DDBJ databases">
        <authorList>
            <person name="Nowell W R."/>
        </authorList>
    </citation>
    <scope>NUCLEOTIDE SEQUENCE</scope>
</reference>
<evidence type="ECO:0000256" key="3">
    <source>
        <dbReference type="ARBA" id="ARBA00022989"/>
    </source>
</evidence>
<feature type="transmembrane region" description="Helical" evidence="8">
    <location>
        <begin position="92"/>
        <end position="113"/>
    </location>
</feature>
<evidence type="ECO:0000313" key="12">
    <source>
        <dbReference type="Proteomes" id="UP000663828"/>
    </source>
</evidence>
<evidence type="ECO:0000259" key="9">
    <source>
        <dbReference type="PROSITE" id="PS50262"/>
    </source>
</evidence>
<dbReference type="EMBL" id="CAJNOR010002060">
    <property type="protein sequence ID" value="CAF1241810.1"/>
    <property type="molecule type" value="Genomic_DNA"/>
</dbReference>
<feature type="domain" description="G-protein coupled receptors family 1 profile" evidence="9">
    <location>
        <begin position="31"/>
        <end position="205"/>
    </location>
</feature>
<dbReference type="SUPFAM" id="SSF81321">
    <property type="entry name" value="Family A G protein-coupled receptor-like"/>
    <property type="match status" value="1"/>
</dbReference>
<dbReference type="Proteomes" id="UP000663852">
    <property type="component" value="Unassembled WGS sequence"/>
</dbReference>
<dbReference type="PANTHER" id="PTHR24243">
    <property type="entry name" value="G-PROTEIN COUPLED RECEPTOR"/>
    <property type="match status" value="1"/>
</dbReference>
<evidence type="ECO:0000256" key="5">
    <source>
        <dbReference type="ARBA" id="ARBA00023136"/>
    </source>
</evidence>
<evidence type="ECO:0000313" key="10">
    <source>
        <dbReference type="EMBL" id="CAF1241810.1"/>
    </source>
</evidence>